<feature type="binding site" evidence="9">
    <location>
        <position position="173"/>
    </location>
    <ligand>
        <name>substrate</name>
    </ligand>
</feature>
<feature type="domain" description="SIS" evidence="10">
    <location>
        <begin position="38"/>
        <end position="200"/>
    </location>
</feature>
<feature type="binding site" evidence="9">
    <location>
        <position position="66"/>
    </location>
    <ligand>
        <name>substrate</name>
    </ligand>
</feature>
<dbReference type="HAMAP" id="MF_00067">
    <property type="entry name" value="GmhA"/>
    <property type="match status" value="1"/>
</dbReference>
<evidence type="ECO:0000256" key="7">
    <source>
        <dbReference type="ARBA" id="ARBA00023235"/>
    </source>
</evidence>
<comment type="function">
    <text evidence="9">Catalyzes the isomerization of sedoheptulose 7-phosphate in D-glycero-D-manno-heptose 7-phosphate.</text>
</comment>
<evidence type="ECO:0000313" key="11">
    <source>
        <dbReference type="EMBL" id="BDQ35161.1"/>
    </source>
</evidence>
<comment type="miscellaneous">
    <text evidence="9">The reaction produces a racemic mixture of D-glycero-alpha-D-manno-heptose 7-phosphate and D-glycero-beta-D-manno-heptose 7-phosphate.</text>
</comment>
<evidence type="ECO:0000256" key="3">
    <source>
        <dbReference type="ARBA" id="ARBA00009894"/>
    </source>
</evidence>
<evidence type="ECO:0000313" key="12">
    <source>
        <dbReference type="Proteomes" id="UP001061361"/>
    </source>
</evidence>
<evidence type="ECO:0000256" key="1">
    <source>
        <dbReference type="ARBA" id="ARBA00000348"/>
    </source>
</evidence>
<feature type="binding site" evidence="9">
    <location>
        <position position="173"/>
    </location>
    <ligand>
        <name>Zn(2+)</name>
        <dbReference type="ChEBI" id="CHEBI:29105"/>
    </ligand>
</feature>
<keyword evidence="6 9" id="KW-0862">Zinc</keyword>
<comment type="catalytic activity">
    <reaction evidence="1 9">
        <text>2 D-sedoheptulose 7-phosphate = D-glycero-alpha-D-manno-heptose 7-phosphate + D-glycero-beta-D-manno-heptose 7-phosphate</text>
        <dbReference type="Rhea" id="RHEA:27489"/>
        <dbReference type="ChEBI" id="CHEBI:57483"/>
        <dbReference type="ChEBI" id="CHEBI:60203"/>
        <dbReference type="ChEBI" id="CHEBI:60204"/>
        <dbReference type="EC" id="5.3.1.28"/>
    </reaction>
</comment>
<evidence type="ECO:0000256" key="9">
    <source>
        <dbReference type="HAMAP-Rule" id="MF_00067"/>
    </source>
</evidence>
<feature type="binding site" evidence="9">
    <location>
        <position position="181"/>
    </location>
    <ligand>
        <name>Zn(2+)</name>
        <dbReference type="ChEBI" id="CHEBI:29105"/>
    </ligand>
</feature>
<feature type="binding site" evidence="9">
    <location>
        <position position="62"/>
    </location>
    <ligand>
        <name>Zn(2+)</name>
        <dbReference type="ChEBI" id="CHEBI:29105"/>
    </ligand>
</feature>
<evidence type="ECO:0000256" key="4">
    <source>
        <dbReference type="ARBA" id="ARBA00022490"/>
    </source>
</evidence>
<dbReference type="InterPro" id="IPR035461">
    <property type="entry name" value="GmhA/DiaA"/>
</dbReference>
<keyword evidence="12" id="KW-1185">Reference proteome</keyword>
<dbReference type="InterPro" id="IPR050099">
    <property type="entry name" value="SIS_GmhA/DiaA_subfam"/>
</dbReference>
<feature type="binding site" evidence="9">
    <location>
        <begin position="53"/>
        <end position="55"/>
    </location>
    <ligand>
        <name>substrate</name>
    </ligand>
</feature>
<dbReference type="PANTHER" id="PTHR30390">
    <property type="entry name" value="SEDOHEPTULOSE 7-PHOSPHATE ISOMERASE / DNAA INITIATOR-ASSOCIATING FACTOR FOR REPLICATION INITIATION"/>
    <property type="match status" value="1"/>
</dbReference>
<feature type="binding site" evidence="9">
    <location>
        <begin position="95"/>
        <end position="96"/>
    </location>
    <ligand>
        <name>substrate</name>
    </ligand>
</feature>
<dbReference type="InterPro" id="IPR004515">
    <property type="entry name" value="Phosphoheptose_Isoase"/>
</dbReference>
<keyword evidence="4 9" id="KW-0963">Cytoplasm</keyword>
<dbReference type="Proteomes" id="UP001061361">
    <property type="component" value="Chromosome"/>
</dbReference>
<keyword evidence="8 9" id="KW-0119">Carbohydrate metabolism</keyword>
<dbReference type="PROSITE" id="PS51464">
    <property type="entry name" value="SIS"/>
    <property type="match status" value="1"/>
</dbReference>
<dbReference type="Pfam" id="PF13580">
    <property type="entry name" value="SIS_2"/>
    <property type="match status" value="1"/>
</dbReference>
<keyword evidence="7 9" id="KW-0413">Isomerase</keyword>
<evidence type="ECO:0000256" key="6">
    <source>
        <dbReference type="ARBA" id="ARBA00022833"/>
    </source>
</evidence>
<dbReference type="EC" id="5.3.1.28" evidence="9"/>
<dbReference type="GO" id="GO:0016853">
    <property type="term" value="F:isomerase activity"/>
    <property type="evidence" value="ECO:0007669"/>
    <property type="project" value="UniProtKB-KW"/>
</dbReference>
<evidence type="ECO:0000256" key="8">
    <source>
        <dbReference type="ARBA" id="ARBA00023277"/>
    </source>
</evidence>
<feature type="binding site" evidence="9">
    <location>
        <begin position="121"/>
        <end position="123"/>
    </location>
    <ligand>
        <name>substrate</name>
    </ligand>
</feature>
<comment type="cofactor">
    <cofactor evidence="9">
        <name>Zn(2+)</name>
        <dbReference type="ChEBI" id="CHEBI:29105"/>
    </cofactor>
    <text evidence="9">Binds 1 zinc ion per subunit.</text>
</comment>
<evidence type="ECO:0000259" key="10">
    <source>
        <dbReference type="PROSITE" id="PS51464"/>
    </source>
</evidence>
<comment type="similarity">
    <text evidence="3 9">Belongs to the SIS family. GmhA subfamily.</text>
</comment>
<dbReference type="Gene3D" id="3.40.50.10490">
    <property type="entry name" value="Glucose-6-phosphate isomerase like protein, domain 1"/>
    <property type="match status" value="1"/>
</dbReference>
<protein>
    <recommendedName>
        <fullName evidence="9">Phosphoheptose isomerase</fullName>
        <ecNumber evidence="9">5.3.1.28</ecNumber>
    </recommendedName>
    <alternativeName>
        <fullName evidence="9">Sedoheptulose 7-phosphate isomerase</fullName>
    </alternativeName>
</protein>
<comment type="subcellular location">
    <subcellularLocation>
        <location evidence="2 9">Cytoplasm</location>
    </subcellularLocation>
</comment>
<dbReference type="PANTHER" id="PTHR30390:SF6">
    <property type="entry name" value="DNAA INITIATOR-ASSOCIATING PROTEIN DIAA"/>
    <property type="match status" value="1"/>
</dbReference>
<feature type="binding site" evidence="9">
    <location>
        <position position="66"/>
    </location>
    <ligand>
        <name>Zn(2+)</name>
        <dbReference type="ChEBI" id="CHEBI:29105"/>
    </ligand>
</feature>
<evidence type="ECO:0000256" key="2">
    <source>
        <dbReference type="ARBA" id="ARBA00004496"/>
    </source>
</evidence>
<dbReference type="CDD" id="cd05006">
    <property type="entry name" value="SIS_GmhA"/>
    <property type="match status" value="1"/>
</dbReference>
<evidence type="ECO:0000256" key="5">
    <source>
        <dbReference type="ARBA" id="ARBA00022723"/>
    </source>
</evidence>
<dbReference type="SUPFAM" id="SSF53697">
    <property type="entry name" value="SIS domain"/>
    <property type="match status" value="1"/>
</dbReference>
<dbReference type="RefSeq" id="WP_264982050.1">
    <property type="nucleotide sequence ID" value="NZ_AP026708.1"/>
</dbReference>
<feature type="binding site" evidence="9">
    <location>
        <position position="126"/>
    </location>
    <ligand>
        <name>substrate</name>
    </ligand>
</feature>
<gene>
    <name evidence="9 11" type="primary">gmhA</name>
    <name evidence="11" type="ORF">JCM14722_27030</name>
</gene>
<dbReference type="InterPro" id="IPR046348">
    <property type="entry name" value="SIS_dom_sf"/>
</dbReference>
<dbReference type="EMBL" id="AP026708">
    <property type="protein sequence ID" value="BDQ35161.1"/>
    <property type="molecule type" value="Genomic_DNA"/>
</dbReference>
<sequence>MSESALKKVMDHASAGLTARKAFFDTKAELVVEIARAMAVCLAGGGKVMFCGNGGSAADCQHLAAEFTNRIKLERPPLPGLALTTDTSALTAIANDYSFDEVFSKQVLALGRPGDMLVGFSTSGTSTNVIRAMREAKRNGIVTVGLTGQSGAEMASVSDFLVTVPSGQTAVVQEIHIAAGHMFCFLVDHFLFEAVSELTPYLPDPSQG</sequence>
<comment type="pathway">
    <text evidence="9">Carbohydrate biosynthesis; D-glycero-D-manno-heptose 7-phosphate biosynthesis; D-glycero-alpha-D-manno-heptose 7-phosphate and D-glycero-beta-D-manno-heptose 7-phosphate from sedoheptulose 7-phosphate: step 1/1.</text>
</comment>
<organism evidence="11 12">
    <name type="scientific">Pseudodesulfovibrio portus</name>
    <dbReference type="NCBI Taxonomy" id="231439"/>
    <lineage>
        <taxon>Bacteria</taxon>
        <taxon>Pseudomonadati</taxon>
        <taxon>Thermodesulfobacteriota</taxon>
        <taxon>Desulfovibrionia</taxon>
        <taxon>Desulfovibrionales</taxon>
        <taxon>Desulfovibrionaceae</taxon>
    </lineage>
</organism>
<keyword evidence="5 9" id="KW-0479">Metal-binding</keyword>
<accession>A0ABN6RZ71</accession>
<dbReference type="InterPro" id="IPR001347">
    <property type="entry name" value="SIS_dom"/>
</dbReference>
<reference evidence="11" key="1">
    <citation type="submission" date="2022-08" db="EMBL/GenBank/DDBJ databases">
        <title>Genome Sequence of the sulphate-reducing bacterium, Pseudodesulfovibrio portus JCM14722.</title>
        <authorList>
            <person name="Kondo R."/>
            <person name="Kataoka T."/>
        </authorList>
    </citation>
    <scope>NUCLEOTIDE SEQUENCE</scope>
    <source>
        <strain evidence="11">JCM 14722</strain>
    </source>
</reference>
<proteinExistence type="inferred from homology"/>
<name>A0ABN6RZ71_9BACT</name>